<feature type="signal peptide" evidence="2">
    <location>
        <begin position="1"/>
        <end position="19"/>
    </location>
</feature>
<keyword evidence="2" id="KW-0732">Signal</keyword>
<dbReference type="RefSeq" id="XP_001121053.2">
    <property type="nucleotide sequence ID" value="XM_001121053.5"/>
</dbReference>
<evidence type="ECO:0000313" key="5">
    <source>
        <dbReference type="RefSeq" id="XP_001121053.2"/>
    </source>
</evidence>
<feature type="compositionally biased region" description="Basic and acidic residues" evidence="1">
    <location>
        <begin position="152"/>
        <end position="174"/>
    </location>
</feature>
<proteinExistence type="predicted"/>
<name>A0A7M7FZD3_APIME</name>
<dbReference type="KEGG" id="ame:107963970"/>
<dbReference type="Proteomes" id="UP000005203">
    <property type="component" value="Linkage group LG7"/>
</dbReference>
<dbReference type="OrthoDB" id="6784221at2759"/>
<feature type="chain" id="PRO_5044659196" evidence="2">
    <location>
        <begin position="20"/>
        <end position="223"/>
    </location>
</feature>
<keyword evidence="4" id="KW-1185">Reference proteome</keyword>
<dbReference type="GeneID" id="107963970"/>
<evidence type="ECO:0000256" key="1">
    <source>
        <dbReference type="SAM" id="MobiDB-lite"/>
    </source>
</evidence>
<evidence type="ECO:0000256" key="2">
    <source>
        <dbReference type="SAM" id="SignalP"/>
    </source>
</evidence>
<reference evidence="5" key="2">
    <citation type="submission" date="2025-04" db="UniProtKB">
        <authorList>
            <consortium name="RefSeq"/>
        </authorList>
    </citation>
    <scope>IDENTIFICATION</scope>
    <source>
        <strain evidence="5">DH4</strain>
        <tissue evidence="5">Whole body</tissue>
    </source>
</reference>
<evidence type="ECO:0000313" key="3">
    <source>
        <dbReference type="EnsemblMetazoa" id="XP_001121053"/>
    </source>
</evidence>
<protein>
    <submittedName>
        <fullName evidence="5">Uncharacterized protein LOC107963970</fullName>
    </submittedName>
</protein>
<feature type="region of interest" description="Disordered" evidence="1">
    <location>
        <begin position="134"/>
        <end position="174"/>
    </location>
</feature>
<sequence length="223" mass="25605">MWSTLAILCLITTFSFNNAERSLNSNSFSQLSDSTPSRLRNLEDVPARLSRIFGKNSRTRRLHIEDQHGFDGKVEKINVNSEEDLPGIRAYGVQKKKLMNNGYIEKSIQREIDTRSVEDGSRVTRSIEAYGKTKDRLETNGSIERGNPSTIHETRRSPRSIETETTKQDGVKEGDLEDLEGQDAKVFRPLFVYRQQMARKQHRAKNQIYGFPKIPCEKRAPIF</sequence>
<reference evidence="3" key="1">
    <citation type="submission" date="2021-01" db="UniProtKB">
        <authorList>
            <consortium name="EnsemblMetazoa"/>
        </authorList>
    </citation>
    <scope>IDENTIFICATION</scope>
    <source>
        <strain evidence="3">DH4</strain>
    </source>
</reference>
<accession>A0A8B6XEV7</accession>
<evidence type="ECO:0000313" key="4">
    <source>
        <dbReference type="Proteomes" id="UP000005203"/>
    </source>
</evidence>
<dbReference type="EnsemblMetazoa" id="XM_001121053">
    <property type="protein sequence ID" value="XP_001121053"/>
    <property type="gene ID" value="LOC107963970"/>
</dbReference>
<gene>
    <name evidence="5" type="primary">LOC107963970</name>
</gene>
<accession>A0A7M7FZD3</accession>
<organism evidence="3">
    <name type="scientific">Apis mellifera</name>
    <name type="common">Honeybee</name>
    <dbReference type="NCBI Taxonomy" id="7460"/>
    <lineage>
        <taxon>Eukaryota</taxon>
        <taxon>Metazoa</taxon>
        <taxon>Ecdysozoa</taxon>
        <taxon>Arthropoda</taxon>
        <taxon>Hexapoda</taxon>
        <taxon>Insecta</taxon>
        <taxon>Pterygota</taxon>
        <taxon>Neoptera</taxon>
        <taxon>Endopterygota</taxon>
        <taxon>Hymenoptera</taxon>
        <taxon>Apocrita</taxon>
        <taxon>Aculeata</taxon>
        <taxon>Apoidea</taxon>
        <taxon>Anthophila</taxon>
        <taxon>Apidae</taxon>
        <taxon>Apis</taxon>
    </lineage>
</organism>
<dbReference type="AlphaFoldDB" id="A0A7M7FZD3"/>
<feature type="compositionally biased region" description="Polar residues" evidence="1">
    <location>
        <begin position="139"/>
        <end position="151"/>
    </location>
</feature>